<proteinExistence type="predicted"/>
<dbReference type="RefSeq" id="WP_302110317.1">
    <property type="nucleotide sequence ID" value="NZ_JAUKTR010000004.1"/>
</dbReference>
<reference evidence="1" key="1">
    <citation type="submission" date="2023-07" db="EMBL/GenBank/DDBJ databases">
        <title>Brevundimonas soil sp. nov., isolated from the soil of chemical plant.</title>
        <authorList>
            <person name="Wu N."/>
        </authorList>
    </citation>
    <scope>NUCLEOTIDE SEQUENCE</scope>
    <source>
        <strain evidence="1">XZ-24</strain>
    </source>
</reference>
<organism evidence="1 2">
    <name type="scientific">Peiella sedimenti</name>
    <dbReference type="NCBI Taxonomy" id="3061083"/>
    <lineage>
        <taxon>Bacteria</taxon>
        <taxon>Pseudomonadati</taxon>
        <taxon>Pseudomonadota</taxon>
        <taxon>Alphaproteobacteria</taxon>
        <taxon>Caulobacterales</taxon>
        <taxon>Caulobacteraceae</taxon>
        <taxon>Peiella</taxon>
    </lineage>
</organism>
<evidence type="ECO:0000313" key="1">
    <source>
        <dbReference type="EMBL" id="MDO1559885.1"/>
    </source>
</evidence>
<dbReference type="EMBL" id="JAUKTR010000004">
    <property type="protein sequence ID" value="MDO1559885.1"/>
    <property type="molecule type" value="Genomic_DNA"/>
</dbReference>
<protein>
    <submittedName>
        <fullName evidence="1">PAS domain-containing protein</fullName>
    </submittedName>
</protein>
<sequence>MDPRLFHPETNRMIRAWLDARGADAAPTLRDFPLPALSQAADRLMVLGREIGGGWRLRLAGEFVLERHGRGHARFSDLFHDGDWARRAALEAVRAGAPVVLDLLAARPGRRVAVEMTLAPCRGPSGALDRLVALHRPLAEMLDDGWALQGQGLHAVLRAAPPTPRLAAVDGRLTA</sequence>
<name>A0ABT8SMT3_9CAUL</name>
<dbReference type="InterPro" id="IPR009922">
    <property type="entry name" value="DUF1457"/>
</dbReference>
<dbReference type="Proteomes" id="UP001169063">
    <property type="component" value="Unassembled WGS sequence"/>
</dbReference>
<comment type="caution">
    <text evidence="1">The sequence shown here is derived from an EMBL/GenBank/DDBJ whole genome shotgun (WGS) entry which is preliminary data.</text>
</comment>
<keyword evidence="2" id="KW-1185">Reference proteome</keyword>
<dbReference type="Pfam" id="PF07310">
    <property type="entry name" value="PAS_5"/>
    <property type="match status" value="1"/>
</dbReference>
<accession>A0ABT8SMT3</accession>
<evidence type="ECO:0000313" key="2">
    <source>
        <dbReference type="Proteomes" id="UP001169063"/>
    </source>
</evidence>
<gene>
    <name evidence="1" type="ORF">Q0812_10660</name>
</gene>